<reference evidence="10" key="1">
    <citation type="journal article" date="2021" name="ISME J.">
        <title>Genomic evolution of the class Acidithiobacillia: deep-branching Proteobacteria living in extreme acidic conditions.</title>
        <authorList>
            <person name="Moya-Beltran A."/>
            <person name="Beard S."/>
            <person name="Rojas-Villalobos C."/>
            <person name="Issotta F."/>
            <person name="Gallardo Y."/>
            <person name="Ulloa R."/>
            <person name="Giaveno A."/>
            <person name="Degli Esposti M."/>
            <person name="Johnson D.B."/>
            <person name="Quatrini R."/>
        </authorList>
    </citation>
    <scope>NUCLEOTIDE SEQUENCE</scope>
    <source>
        <strain evidence="10">VAN18-1</strain>
    </source>
</reference>
<gene>
    <name evidence="8 10" type="primary">fusA</name>
    <name evidence="10" type="ORF">HFQ13_05590</name>
</gene>
<dbReference type="InterPro" id="IPR014721">
    <property type="entry name" value="Ribsml_uS5_D2-typ_fold_subgr"/>
</dbReference>
<dbReference type="FunFam" id="3.30.230.10:FF:000003">
    <property type="entry name" value="Elongation factor G"/>
    <property type="match status" value="1"/>
</dbReference>
<dbReference type="Gene3D" id="3.40.50.300">
    <property type="entry name" value="P-loop containing nucleotide triphosphate hydrolases"/>
    <property type="match status" value="1"/>
</dbReference>
<dbReference type="Pfam" id="PF00009">
    <property type="entry name" value="GTP_EFTU"/>
    <property type="match status" value="1"/>
</dbReference>
<dbReference type="NCBIfam" id="NF009381">
    <property type="entry name" value="PRK12740.1-5"/>
    <property type="match status" value="1"/>
</dbReference>
<dbReference type="Pfam" id="PF03144">
    <property type="entry name" value="GTP_EFTU_D2"/>
    <property type="match status" value="1"/>
</dbReference>
<name>A0AAE2YP21_9PROT</name>
<dbReference type="Pfam" id="PF00679">
    <property type="entry name" value="EFG_C"/>
    <property type="match status" value="1"/>
</dbReference>
<dbReference type="InterPro" id="IPR004161">
    <property type="entry name" value="EFTu-like_2"/>
</dbReference>
<dbReference type="InterPro" id="IPR035647">
    <property type="entry name" value="EFG_III/V"/>
</dbReference>
<comment type="subcellular location">
    <subcellularLocation>
        <location evidence="8">Cytoplasm</location>
    </subcellularLocation>
</comment>
<dbReference type="InterPro" id="IPR009022">
    <property type="entry name" value="EFG_III"/>
</dbReference>
<dbReference type="CDD" id="cd16262">
    <property type="entry name" value="EFG_III"/>
    <property type="match status" value="1"/>
</dbReference>
<protein>
    <recommendedName>
        <fullName evidence="2 8">Elongation factor G</fullName>
        <shortName evidence="8">EF-G</shortName>
    </recommendedName>
</protein>
<dbReference type="InterPro" id="IPR035649">
    <property type="entry name" value="EFG_V"/>
</dbReference>
<dbReference type="GO" id="GO:0003924">
    <property type="term" value="F:GTPase activity"/>
    <property type="evidence" value="ECO:0007669"/>
    <property type="project" value="InterPro"/>
</dbReference>
<dbReference type="Pfam" id="PF14492">
    <property type="entry name" value="EFG_III"/>
    <property type="match status" value="1"/>
</dbReference>
<dbReference type="NCBIfam" id="NF009379">
    <property type="entry name" value="PRK12740.1-3"/>
    <property type="match status" value="1"/>
</dbReference>
<dbReference type="SMART" id="SM00889">
    <property type="entry name" value="EFG_IV"/>
    <property type="match status" value="1"/>
</dbReference>
<dbReference type="PROSITE" id="PS00301">
    <property type="entry name" value="G_TR_1"/>
    <property type="match status" value="1"/>
</dbReference>
<dbReference type="PANTHER" id="PTHR43261:SF1">
    <property type="entry name" value="RIBOSOME-RELEASING FACTOR 2, MITOCHONDRIAL"/>
    <property type="match status" value="1"/>
</dbReference>
<dbReference type="SMART" id="SM00838">
    <property type="entry name" value="EFG_C"/>
    <property type="match status" value="1"/>
</dbReference>
<dbReference type="GO" id="GO:0032790">
    <property type="term" value="P:ribosome disassembly"/>
    <property type="evidence" value="ECO:0007669"/>
    <property type="project" value="TreeGrafter"/>
</dbReference>
<keyword evidence="4 8" id="KW-0251">Elongation factor</keyword>
<dbReference type="FunFam" id="3.30.70.240:FF:000001">
    <property type="entry name" value="Elongation factor G"/>
    <property type="match status" value="1"/>
</dbReference>
<dbReference type="HAMAP" id="MF_00054_B">
    <property type="entry name" value="EF_G_EF_2_B"/>
    <property type="match status" value="1"/>
</dbReference>
<dbReference type="FunFam" id="3.30.70.870:FF:000001">
    <property type="entry name" value="Elongation factor G"/>
    <property type="match status" value="1"/>
</dbReference>
<dbReference type="Gene3D" id="2.40.30.10">
    <property type="entry name" value="Translation factors"/>
    <property type="match status" value="1"/>
</dbReference>
<evidence type="ECO:0000256" key="4">
    <source>
        <dbReference type="ARBA" id="ARBA00022768"/>
    </source>
</evidence>
<evidence type="ECO:0000313" key="11">
    <source>
        <dbReference type="Proteomes" id="UP001197378"/>
    </source>
</evidence>
<comment type="function">
    <text evidence="7 8">Catalyzes the GTP-dependent ribosomal translocation step during translation elongation. During this step, the ribosome changes from the pre-translocational (PRE) to the post-translocational (POST) state as the newly formed A-site-bound peptidyl-tRNA and P-site-bound deacylated tRNA move to the P and E sites, respectively. Catalyzes the coordinated movement of the two tRNA molecules, the mRNA and conformational changes in the ribosome.</text>
</comment>
<dbReference type="GO" id="GO:0097216">
    <property type="term" value="F:guanosine tetraphosphate binding"/>
    <property type="evidence" value="ECO:0007669"/>
    <property type="project" value="UniProtKB-ARBA"/>
</dbReference>
<feature type="binding site" evidence="8">
    <location>
        <begin position="142"/>
        <end position="145"/>
    </location>
    <ligand>
        <name>GTP</name>
        <dbReference type="ChEBI" id="CHEBI:37565"/>
    </ligand>
</feature>
<evidence type="ECO:0000259" key="9">
    <source>
        <dbReference type="PROSITE" id="PS51722"/>
    </source>
</evidence>
<keyword evidence="8" id="KW-0963">Cytoplasm</keyword>
<dbReference type="PANTHER" id="PTHR43261">
    <property type="entry name" value="TRANSLATION ELONGATION FACTOR G-RELATED"/>
    <property type="match status" value="1"/>
</dbReference>
<dbReference type="SUPFAM" id="SSF54980">
    <property type="entry name" value="EF-G C-terminal domain-like"/>
    <property type="match status" value="2"/>
</dbReference>
<feature type="domain" description="Tr-type G" evidence="9">
    <location>
        <begin position="8"/>
        <end position="290"/>
    </location>
</feature>
<dbReference type="InterPro" id="IPR005517">
    <property type="entry name" value="Transl_elong_EFG/EF2_IV"/>
</dbReference>
<evidence type="ECO:0000256" key="2">
    <source>
        <dbReference type="ARBA" id="ARBA00017872"/>
    </source>
</evidence>
<dbReference type="CDD" id="cd03713">
    <property type="entry name" value="EFG_mtEFG_C"/>
    <property type="match status" value="1"/>
</dbReference>
<keyword evidence="6 8" id="KW-0342">GTP-binding</keyword>
<dbReference type="CDD" id="cd01434">
    <property type="entry name" value="EFG_mtEFG1_IV"/>
    <property type="match status" value="1"/>
</dbReference>
<proteinExistence type="inferred from homology"/>
<dbReference type="InterPro" id="IPR047872">
    <property type="entry name" value="EFG_IV"/>
</dbReference>
<keyword evidence="5 8" id="KW-0648">Protein biosynthesis</keyword>
<dbReference type="Gene3D" id="3.30.230.10">
    <property type="match status" value="1"/>
</dbReference>
<dbReference type="InterPro" id="IPR027417">
    <property type="entry name" value="P-loop_NTPase"/>
</dbReference>
<dbReference type="SUPFAM" id="SSF52540">
    <property type="entry name" value="P-loop containing nucleoside triphosphate hydrolases"/>
    <property type="match status" value="1"/>
</dbReference>
<sequence length="699" mass="76629">MARTTPIERYRNIGIMAHIDAGKTTTTERILFYTGVSHKIGEVHEGTAVMDWMAQEQERGITITSAATTCFWKGMDAKRAEHRINIIDTPGHVDFTIEVERSLRVLDGAVAVFCAVGGVQPQSETVWRQANKYGVPRMAFVNKMDRQGANFQRVVEQIRSKLKGNAVAIQLPIGEEERFRGVIDLMKMKAINWDDATQGTTFVEEEIPADLQEAAEAAHHVMVEAICDTDEELMMKYLEGEEISIDELKIALRKATIASEIVPVLCGSAFKNKGVQAMLDAVLDYMPSPVDIPAVKGTDPDTGADMSRAASDTEPFSALAFKIMTDPFVGQLTFFRVYSGVLNAGSTVYNPGRGQRERIGRILQMHANERQEIKEVLAGDIAAAVGLKTAYTGDTLCDMDKTIILEQMEFPEPVIHVAVEPKTKSDQEKMGIALGKLAQEDPSFRVRTDQESGQTIISGMGELHLEIIVDRMKREFNVEATVGAPQVAYRETIRKSVEAEGKFVRQSGGRGQYGHVWLRLEPLEPGSGFLFENAVVGGVVPKEYIGPTEKGVQEALESGIVAGFPVVDVKVTIFDGSYHDVDSSEAAFKIAGSMGFKAGAAKANPVLLEPIFAVEVVTPEEYMGDIIGDINSRRGVMQGMDDEAGAKIIKAEVPLAEMFGYATTVRSLSQGRATYSMQFEKYMEVPGHVAEAVVKKSQR</sequence>
<dbReference type="SUPFAM" id="SSF50447">
    <property type="entry name" value="Translation proteins"/>
    <property type="match status" value="1"/>
</dbReference>
<comment type="caution">
    <text evidence="10">The sequence shown here is derived from an EMBL/GenBank/DDBJ whole genome shotgun (WGS) entry which is preliminary data.</text>
</comment>
<dbReference type="Pfam" id="PF03764">
    <property type="entry name" value="EFG_IV"/>
    <property type="match status" value="1"/>
</dbReference>
<dbReference type="InterPro" id="IPR000795">
    <property type="entry name" value="T_Tr_GTP-bd_dom"/>
</dbReference>
<organism evidence="10 11">
    <name type="scientific">Igneacidithiobacillus copahuensis</name>
    <dbReference type="NCBI Taxonomy" id="2724909"/>
    <lineage>
        <taxon>Bacteria</taxon>
        <taxon>Pseudomonadati</taxon>
        <taxon>Pseudomonadota</taxon>
        <taxon>Acidithiobacillia</taxon>
        <taxon>Acidithiobacillales</taxon>
        <taxon>Acidithiobacillaceae</taxon>
        <taxon>Igneacidithiobacillus</taxon>
    </lineage>
</organism>
<evidence type="ECO:0000256" key="5">
    <source>
        <dbReference type="ARBA" id="ARBA00022917"/>
    </source>
</evidence>
<dbReference type="SUPFAM" id="SSF54211">
    <property type="entry name" value="Ribosomal protein S5 domain 2-like"/>
    <property type="match status" value="1"/>
</dbReference>
<dbReference type="PROSITE" id="PS51722">
    <property type="entry name" value="G_TR_2"/>
    <property type="match status" value="1"/>
</dbReference>
<dbReference type="RefSeq" id="WP_215871763.1">
    <property type="nucleotide sequence ID" value="NZ_JAAXYO010000054.1"/>
</dbReference>
<dbReference type="CDD" id="cd04088">
    <property type="entry name" value="EFG_mtEFG_II"/>
    <property type="match status" value="1"/>
</dbReference>
<dbReference type="InterPro" id="IPR009000">
    <property type="entry name" value="Transl_B-barrel_sf"/>
</dbReference>
<dbReference type="FunFam" id="2.40.30.10:FF:000006">
    <property type="entry name" value="Elongation factor G"/>
    <property type="match status" value="1"/>
</dbReference>
<dbReference type="InterPro" id="IPR000640">
    <property type="entry name" value="EFG_V-like"/>
</dbReference>
<dbReference type="InterPro" id="IPR004540">
    <property type="entry name" value="Transl_elong_EFG/EF2"/>
</dbReference>
<comment type="similarity">
    <text evidence="1 8">Belongs to the TRAFAC class translation factor GTPase superfamily. Classic translation factor GTPase family. EF-G/EF-2 subfamily.</text>
</comment>
<feature type="binding site" evidence="8">
    <location>
        <begin position="17"/>
        <end position="24"/>
    </location>
    <ligand>
        <name>GTP</name>
        <dbReference type="ChEBI" id="CHEBI:37565"/>
    </ligand>
</feature>
<evidence type="ECO:0000256" key="3">
    <source>
        <dbReference type="ARBA" id="ARBA00022741"/>
    </source>
</evidence>
<dbReference type="Proteomes" id="UP001197378">
    <property type="component" value="Unassembled WGS sequence"/>
</dbReference>
<evidence type="ECO:0000256" key="6">
    <source>
        <dbReference type="ARBA" id="ARBA00023134"/>
    </source>
</evidence>
<evidence type="ECO:0000256" key="8">
    <source>
        <dbReference type="HAMAP-Rule" id="MF_00054"/>
    </source>
</evidence>
<dbReference type="InterPro" id="IPR031157">
    <property type="entry name" value="G_TR_CS"/>
</dbReference>
<dbReference type="InterPro" id="IPR020568">
    <property type="entry name" value="Ribosomal_Su5_D2-typ_SF"/>
</dbReference>
<keyword evidence="11" id="KW-1185">Reference proteome</keyword>
<keyword evidence="3 8" id="KW-0547">Nucleotide-binding</keyword>
<dbReference type="Gene3D" id="3.30.70.870">
    <property type="entry name" value="Elongation Factor G (Translational Gtpase), domain 3"/>
    <property type="match status" value="1"/>
</dbReference>
<accession>A0AAE2YP21</accession>
<dbReference type="EMBL" id="JAAXYO010000054">
    <property type="protein sequence ID" value="MBU2787682.1"/>
    <property type="molecule type" value="Genomic_DNA"/>
</dbReference>
<dbReference type="CDD" id="cd01886">
    <property type="entry name" value="EF-G"/>
    <property type="match status" value="1"/>
</dbReference>
<dbReference type="FunFam" id="3.40.50.300:FF:000029">
    <property type="entry name" value="Elongation factor G"/>
    <property type="match status" value="1"/>
</dbReference>
<dbReference type="PRINTS" id="PR00315">
    <property type="entry name" value="ELONGATNFCT"/>
</dbReference>
<dbReference type="AlphaFoldDB" id="A0AAE2YP21"/>
<dbReference type="GO" id="GO:0005525">
    <property type="term" value="F:GTP binding"/>
    <property type="evidence" value="ECO:0007669"/>
    <property type="project" value="UniProtKB-UniRule"/>
</dbReference>
<feature type="binding site" evidence="8">
    <location>
        <begin position="88"/>
        <end position="92"/>
    </location>
    <ligand>
        <name>GTP</name>
        <dbReference type="ChEBI" id="CHEBI:37565"/>
    </ligand>
</feature>
<evidence type="ECO:0000256" key="7">
    <source>
        <dbReference type="ARBA" id="ARBA00024731"/>
    </source>
</evidence>
<dbReference type="NCBIfam" id="TIGR00484">
    <property type="entry name" value="EF-G"/>
    <property type="match status" value="1"/>
</dbReference>
<dbReference type="NCBIfam" id="TIGR00231">
    <property type="entry name" value="small_GTP"/>
    <property type="match status" value="1"/>
</dbReference>
<dbReference type="Gene3D" id="3.30.70.240">
    <property type="match status" value="1"/>
</dbReference>
<evidence type="ECO:0000256" key="1">
    <source>
        <dbReference type="ARBA" id="ARBA00005870"/>
    </source>
</evidence>
<evidence type="ECO:0000313" key="10">
    <source>
        <dbReference type="EMBL" id="MBU2787682.1"/>
    </source>
</evidence>
<dbReference type="InterPro" id="IPR041095">
    <property type="entry name" value="EFG_II"/>
</dbReference>
<dbReference type="GO" id="GO:0003746">
    <property type="term" value="F:translation elongation factor activity"/>
    <property type="evidence" value="ECO:0007669"/>
    <property type="project" value="UniProtKB-UniRule"/>
</dbReference>
<dbReference type="GO" id="GO:0005737">
    <property type="term" value="C:cytoplasm"/>
    <property type="evidence" value="ECO:0007669"/>
    <property type="project" value="UniProtKB-SubCell"/>
</dbReference>
<dbReference type="InterPro" id="IPR005225">
    <property type="entry name" value="Small_GTP-bd"/>
</dbReference>